<dbReference type="AlphaFoldDB" id="G0N0S8"/>
<dbReference type="EMBL" id="GL379825">
    <property type="protein sequence ID" value="EGT49241.1"/>
    <property type="molecule type" value="Genomic_DNA"/>
</dbReference>
<evidence type="ECO:0000313" key="4">
    <source>
        <dbReference type="Proteomes" id="UP000008068"/>
    </source>
</evidence>
<keyword evidence="2" id="KW-0732">Signal</keyword>
<protein>
    <submittedName>
        <fullName evidence="3">Uncharacterized protein</fullName>
    </submittedName>
</protein>
<dbReference type="eggNOG" id="ENOG502T3IK">
    <property type="taxonomic scope" value="Eukaryota"/>
</dbReference>
<dbReference type="STRING" id="135651.G0N0S8"/>
<proteinExistence type="predicted"/>
<gene>
    <name evidence="3" type="ORF">CAEBREN_07435</name>
</gene>
<feature type="signal peptide" evidence="2">
    <location>
        <begin position="1"/>
        <end position="18"/>
    </location>
</feature>
<feature type="region of interest" description="Disordered" evidence="1">
    <location>
        <begin position="128"/>
        <end position="190"/>
    </location>
</feature>
<reference evidence="4" key="1">
    <citation type="submission" date="2011-07" db="EMBL/GenBank/DDBJ databases">
        <authorList>
            <consortium name="Caenorhabditis brenneri Sequencing and Analysis Consortium"/>
            <person name="Wilson R.K."/>
        </authorList>
    </citation>
    <scope>NUCLEOTIDE SEQUENCE [LARGE SCALE GENOMIC DNA]</scope>
    <source>
        <strain evidence="4">PB2801</strain>
    </source>
</reference>
<name>G0N0S8_CAEBE</name>
<evidence type="ECO:0000256" key="1">
    <source>
        <dbReference type="SAM" id="MobiDB-lite"/>
    </source>
</evidence>
<organism evidence="4">
    <name type="scientific">Caenorhabditis brenneri</name>
    <name type="common">Nematode worm</name>
    <dbReference type="NCBI Taxonomy" id="135651"/>
    <lineage>
        <taxon>Eukaryota</taxon>
        <taxon>Metazoa</taxon>
        <taxon>Ecdysozoa</taxon>
        <taxon>Nematoda</taxon>
        <taxon>Chromadorea</taxon>
        <taxon>Rhabditida</taxon>
        <taxon>Rhabditina</taxon>
        <taxon>Rhabditomorpha</taxon>
        <taxon>Rhabditoidea</taxon>
        <taxon>Rhabditidae</taxon>
        <taxon>Peloderinae</taxon>
        <taxon>Caenorhabditis</taxon>
    </lineage>
</organism>
<dbReference type="OMA" id="CASCTNI"/>
<keyword evidence="4" id="KW-1185">Reference proteome</keyword>
<evidence type="ECO:0000313" key="3">
    <source>
        <dbReference type="EMBL" id="EGT49241.1"/>
    </source>
</evidence>
<accession>G0N0S8</accession>
<feature type="compositionally biased region" description="Low complexity" evidence="1">
    <location>
        <begin position="132"/>
        <end position="177"/>
    </location>
</feature>
<dbReference type="FunCoup" id="G0N0S8">
    <property type="interactions" value="237"/>
</dbReference>
<dbReference type="InParanoid" id="G0N0S8"/>
<dbReference type="HOGENOM" id="CLU_1429177_0_0_1"/>
<sequence>MIKAVSILLFSTILVVDAQNPRCASCTNITDTDYIKVTNTYNNANGCKVIEQTCAKTGCIVTANVLDKATRAVLQAFPAYASNYSVEMVCGQDPQNPNSYSYLYDGVVAVFNCNTLCASGGGDSGNVEDNFSDSTSTVSTTPASTSTESTTPCVHSTTTEEPSTSTVVTTTPEPSTSQPVHGCHVQKKKK</sequence>
<feature type="chain" id="PRO_5003403962" evidence="2">
    <location>
        <begin position="19"/>
        <end position="190"/>
    </location>
</feature>
<dbReference type="Proteomes" id="UP000008068">
    <property type="component" value="Unassembled WGS sequence"/>
</dbReference>
<evidence type="ECO:0000256" key="2">
    <source>
        <dbReference type="SAM" id="SignalP"/>
    </source>
</evidence>